<dbReference type="RefSeq" id="WP_088466029.1">
    <property type="nucleotide sequence ID" value="NZ_NIRR01000058.1"/>
</dbReference>
<reference evidence="2 3" key="1">
    <citation type="submission" date="2017-06" db="EMBL/GenBank/DDBJ databases">
        <title>Hymenobacter amundsenii sp. nov. isolated from regoliths in Antarctica.</title>
        <authorList>
            <person name="Sedlacek I."/>
            <person name="Kralova S."/>
            <person name="Pantucek R."/>
            <person name="Svec P."/>
            <person name="Holochova P."/>
            <person name="Stankova E."/>
            <person name="Vrbovska V."/>
            <person name="Busse H.-J."/>
        </authorList>
    </citation>
    <scope>NUCLEOTIDE SEQUENCE [LARGE SCALE GENOMIC DNA]</scope>
    <source>
        <strain evidence="2 3">CCM 8682</strain>
    </source>
</reference>
<evidence type="ECO:0000313" key="2">
    <source>
        <dbReference type="EMBL" id="OWP61518.1"/>
    </source>
</evidence>
<feature type="signal peptide" evidence="1">
    <location>
        <begin position="1"/>
        <end position="26"/>
    </location>
</feature>
<gene>
    <name evidence="2" type="ORF">CDA63_18960</name>
</gene>
<proteinExistence type="predicted"/>
<dbReference type="AlphaFoldDB" id="A0A246FG63"/>
<dbReference type="OrthoDB" id="1453004at2"/>
<keyword evidence="3" id="KW-1185">Reference proteome</keyword>
<name>A0A246FG63_9BACT</name>
<dbReference type="Proteomes" id="UP000197277">
    <property type="component" value="Unassembled WGS sequence"/>
</dbReference>
<keyword evidence="1" id="KW-0732">Signal</keyword>
<evidence type="ECO:0000256" key="1">
    <source>
        <dbReference type="SAM" id="SignalP"/>
    </source>
</evidence>
<evidence type="ECO:0000313" key="3">
    <source>
        <dbReference type="Proteomes" id="UP000197277"/>
    </source>
</evidence>
<organism evidence="2 3">
    <name type="scientific">Hymenobacter amundsenii</name>
    <dbReference type="NCBI Taxonomy" id="2006685"/>
    <lineage>
        <taxon>Bacteria</taxon>
        <taxon>Pseudomonadati</taxon>
        <taxon>Bacteroidota</taxon>
        <taxon>Cytophagia</taxon>
        <taxon>Cytophagales</taxon>
        <taxon>Hymenobacteraceae</taxon>
        <taxon>Hymenobacter</taxon>
    </lineage>
</organism>
<dbReference type="EMBL" id="NIRR01000058">
    <property type="protein sequence ID" value="OWP61518.1"/>
    <property type="molecule type" value="Genomic_DNA"/>
</dbReference>
<comment type="caution">
    <text evidence="2">The sequence shown here is derived from an EMBL/GenBank/DDBJ whole genome shotgun (WGS) entry which is preliminary data.</text>
</comment>
<sequence length="138" mass="14781">MSALLPFSTAAFVMACLGTIPSFGQAGLTPSPDGTAYSVACFCGDTIPRPLWLPTGYVVSNPNWYGEGNMRAFVYADKSVISVLCGANATLSLPKKKKKGFFDRKVVLPGCCCQLMYTHVPAARVADFNRAFDEASKP</sequence>
<feature type="chain" id="PRO_5012760806" evidence="1">
    <location>
        <begin position="27"/>
        <end position="138"/>
    </location>
</feature>
<accession>A0A246FG63</accession>
<protein>
    <submittedName>
        <fullName evidence="2">Uncharacterized protein</fullName>
    </submittedName>
</protein>